<feature type="transmembrane region" description="Helical" evidence="7">
    <location>
        <begin position="313"/>
        <end position="334"/>
    </location>
</feature>
<comment type="similarity">
    <text evidence="2">Belongs to the bacterial sugar transferase family.</text>
</comment>
<evidence type="ECO:0000313" key="10">
    <source>
        <dbReference type="Proteomes" id="UP001140272"/>
    </source>
</evidence>
<sequence length="504" mass="54920">MANTTVCSHKGVAMSILSVTVGSAFSRSTRWERAYAARLLVTDIVVVASAVALAQYVRFGEAPTSDSMMSRQLTGFSVLFVLLWTSALSAFRSRSTRIVGAGFEEYRRVLSASFWTFGAVAIVTLLLRLEVARGYLAIALPIGSVCLLLARKAWRGALARGRARGEIQTSVVAIGGRAEVSILACELTKNPAHGYRVVGIGIPGYGEGRGEVVAINGRSIPVAGDEAAALAMVAGGGVDTVAITDTEHFGVQGIRDLTWTLDALDVDLVVSPGVMDVTGARLVMRPVANFPLLHVEKPQYHGAARWGKRAFDLIFAVIAILIMSPVMLVAAVAIKMTSQGPVFYRSERIGKDGKPFKMIKFRTMVQDADRQLLDLVARDQNDFAGGVLFKMRDDPRVTAVGRWLRRISIDELPQFFNVLKQDMSVVGPRPPLEREVQSYDGAVSRRMLVKPGITGLWQVSGRSNLSWEDSVRLDLFYIENWSMISDLVIIAKTVRAVLAREGAY</sequence>
<dbReference type="InterPro" id="IPR017475">
    <property type="entry name" value="EPS_sugar_tfrase"/>
</dbReference>
<keyword evidence="5 7" id="KW-1133">Transmembrane helix</keyword>
<feature type="domain" description="Bacterial sugar transferase" evidence="8">
    <location>
        <begin position="308"/>
        <end position="498"/>
    </location>
</feature>
<dbReference type="Proteomes" id="UP001140272">
    <property type="component" value="Unassembled WGS sequence"/>
</dbReference>
<keyword evidence="3 9" id="KW-0808">Transferase</keyword>
<proteinExistence type="inferred from homology"/>
<dbReference type="AlphaFoldDB" id="A0A9X2YIS9"/>
<dbReference type="InterPro" id="IPR003362">
    <property type="entry name" value="Bact_transf"/>
</dbReference>
<feature type="transmembrane region" description="Helical" evidence="7">
    <location>
        <begin position="69"/>
        <end position="88"/>
    </location>
</feature>
<comment type="caution">
    <text evidence="9">The sequence shown here is derived from an EMBL/GenBank/DDBJ whole genome shotgun (WGS) entry which is preliminary data.</text>
</comment>
<evidence type="ECO:0000256" key="7">
    <source>
        <dbReference type="SAM" id="Phobius"/>
    </source>
</evidence>
<evidence type="ECO:0000256" key="1">
    <source>
        <dbReference type="ARBA" id="ARBA00004141"/>
    </source>
</evidence>
<dbReference type="GO" id="GO:0016780">
    <property type="term" value="F:phosphotransferase activity, for other substituted phosphate groups"/>
    <property type="evidence" value="ECO:0007669"/>
    <property type="project" value="TreeGrafter"/>
</dbReference>
<reference evidence="9" key="2">
    <citation type="journal article" date="2022" name="BMC Genomics">
        <title>Comparative genome analysis of mycobacteria focusing on tRNA and non-coding RNA.</title>
        <authorList>
            <person name="Behra P.R.K."/>
            <person name="Pettersson B.M.F."/>
            <person name="Ramesh M."/>
            <person name="Das S."/>
            <person name="Dasgupta S."/>
            <person name="Kirsebom L.A."/>
        </authorList>
    </citation>
    <scope>NUCLEOTIDE SEQUENCE</scope>
    <source>
        <strain evidence="9">DSM 45406</strain>
    </source>
</reference>
<dbReference type="Pfam" id="PF02397">
    <property type="entry name" value="Bac_transf"/>
    <property type="match status" value="1"/>
</dbReference>
<dbReference type="GO" id="GO:0016020">
    <property type="term" value="C:membrane"/>
    <property type="evidence" value="ECO:0007669"/>
    <property type="project" value="UniProtKB-SubCell"/>
</dbReference>
<gene>
    <name evidence="9" type="ORF">H7H73_27250</name>
</gene>
<feature type="transmembrane region" description="Helical" evidence="7">
    <location>
        <begin position="35"/>
        <end position="57"/>
    </location>
</feature>
<evidence type="ECO:0000256" key="3">
    <source>
        <dbReference type="ARBA" id="ARBA00022679"/>
    </source>
</evidence>
<accession>A0A9X2YIS9</accession>
<evidence type="ECO:0000256" key="2">
    <source>
        <dbReference type="ARBA" id="ARBA00006464"/>
    </source>
</evidence>
<dbReference type="EMBL" id="JACKRN010000872">
    <property type="protein sequence ID" value="MCV7073461.1"/>
    <property type="molecule type" value="Genomic_DNA"/>
</dbReference>
<organism evidence="9 10">
    <name type="scientific">Mycolicibacterium rufum</name>
    <dbReference type="NCBI Taxonomy" id="318424"/>
    <lineage>
        <taxon>Bacteria</taxon>
        <taxon>Bacillati</taxon>
        <taxon>Actinomycetota</taxon>
        <taxon>Actinomycetes</taxon>
        <taxon>Mycobacteriales</taxon>
        <taxon>Mycobacteriaceae</taxon>
        <taxon>Mycolicibacterium</taxon>
    </lineage>
</organism>
<dbReference type="Pfam" id="PF13727">
    <property type="entry name" value="CoA_binding_3"/>
    <property type="match status" value="1"/>
</dbReference>
<evidence type="ECO:0000256" key="4">
    <source>
        <dbReference type="ARBA" id="ARBA00022692"/>
    </source>
</evidence>
<keyword evidence="4 7" id="KW-0812">Transmembrane</keyword>
<feature type="transmembrane region" description="Helical" evidence="7">
    <location>
        <begin position="135"/>
        <end position="154"/>
    </location>
</feature>
<dbReference type="PANTHER" id="PTHR30576">
    <property type="entry name" value="COLANIC BIOSYNTHESIS UDP-GLUCOSE LIPID CARRIER TRANSFERASE"/>
    <property type="match status" value="1"/>
</dbReference>
<evidence type="ECO:0000259" key="8">
    <source>
        <dbReference type="Pfam" id="PF02397"/>
    </source>
</evidence>
<evidence type="ECO:0000256" key="6">
    <source>
        <dbReference type="ARBA" id="ARBA00023136"/>
    </source>
</evidence>
<name>A0A9X2YIS9_9MYCO</name>
<evidence type="ECO:0000256" key="5">
    <source>
        <dbReference type="ARBA" id="ARBA00022989"/>
    </source>
</evidence>
<comment type="subcellular location">
    <subcellularLocation>
        <location evidence="1">Membrane</location>
        <topology evidence="1">Multi-pass membrane protein</topology>
    </subcellularLocation>
</comment>
<feature type="transmembrane region" description="Helical" evidence="7">
    <location>
        <begin position="109"/>
        <end position="129"/>
    </location>
</feature>
<dbReference type="NCBIfam" id="TIGR03025">
    <property type="entry name" value="EPS_sugtrans"/>
    <property type="match status" value="1"/>
</dbReference>
<evidence type="ECO:0000313" key="9">
    <source>
        <dbReference type="EMBL" id="MCV7073461.1"/>
    </source>
</evidence>
<protein>
    <submittedName>
        <fullName evidence="9">Sugar transferase</fullName>
    </submittedName>
</protein>
<dbReference type="PANTHER" id="PTHR30576:SF10">
    <property type="entry name" value="SLL5057 PROTEIN"/>
    <property type="match status" value="1"/>
</dbReference>
<keyword evidence="6 7" id="KW-0472">Membrane</keyword>
<reference evidence="9" key="1">
    <citation type="submission" date="2020-07" db="EMBL/GenBank/DDBJ databases">
        <authorList>
            <person name="Pettersson B.M.F."/>
            <person name="Behra P.R.K."/>
            <person name="Ramesh M."/>
            <person name="Das S."/>
            <person name="Dasgupta S."/>
            <person name="Kirsebom L.A."/>
        </authorList>
    </citation>
    <scope>NUCLEOTIDE SEQUENCE</scope>
    <source>
        <strain evidence="9">DSM 45406</strain>
    </source>
</reference>